<name>A0A1W1DQS5_9ZZZZ</name>
<sequence>MIMVSDEGANTLGEIAATLADGEGLQAHAQSARYRMK</sequence>
<reference evidence="1" key="1">
    <citation type="submission" date="2016-10" db="EMBL/GenBank/DDBJ databases">
        <authorList>
            <person name="de Groot N.N."/>
        </authorList>
    </citation>
    <scope>NUCLEOTIDE SEQUENCE</scope>
</reference>
<dbReference type="AlphaFoldDB" id="A0A1W1DQS5"/>
<dbReference type="EC" id="1.1.1.23" evidence="1"/>
<organism evidence="1">
    <name type="scientific">hydrothermal vent metagenome</name>
    <dbReference type="NCBI Taxonomy" id="652676"/>
    <lineage>
        <taxon>unclassified sequences</taxon>
        <taxon>metagenomes</taxon>
        <taxon>ecological metagenomes</taxon>
    </lineage>
</organism>
<dbReference type="GO" id="GO:0004399">
    <property type="term" value="F:histidinol dehydrogenase activity"/>
    <property type="evidence" value="ECO:0007669"/>
    <property type="project" value="UniProtKB-EC"/>
</dbReference>
<proteinExistence type="predicted"/>
<evidence type="ECO:0000313" key="1">
    <source>
        <dbReference type="EMBL" id="SFV84075.1"/>
    </source>
</evidence>
<protein>
    <submittedName>
        <fullName evidence="1">Histidinol dehydrogenase</fullName>
        <ecNumber evidence="1">1.1.1.23</ecNumber>
    </submittedName>
</protein>
<accession>A0A1W1DQS5</accession>
<dbReference type="EMBL" id="FPHX01000043">
    <property type="protein sequence ID" value="SFV84075.1"/>
    <property type="molecule type" value="Genomic_DNA"/>
</dbReference>
<keyword evidence="1" id="KW-0560">Oxidoreductase</keyword>
<gene>
    <name evidence="1" type="ORF">MNB_SUP05-9-531</name>
</gene>
<dbReference type="Gene3D" id="1.20.5.1300">
    <property type="match status" value="1"/>
</dbReference>